<evidence type="ECO:0000256" key="4">
    <source>
        <dbReference type="ARBA" id="ARBA00023002"/>
    </source>
</evidence>
<dbReference type="GO" id="GO:0016491">
    <property type="term" value="F:oxidoreductase activity"/>
    <property type="evidence" value="ECO:0007669"/>
    <property type="project" value="UniProtKB-KW"/>
</dbReference>
<dbReference type="SUPFAM" id="SSF49899">
    <property type="entry name" value="Concanavalin A-like lectins/glucanases"/>
    <property type="match status" value="1"/>
</dbReference>
<keyword evidence="3 5" id="KW-0862">Zinc</keyword>
<dbReference type="Pfam" id="PF08240">
    <property type="entry name" value="ADH_N"/>
    <property type="match status" value="2"/>
</dbReference>
<protein>
    <recommendedName>
        <fullName evidence="8">Thrombospondin-like N-terminal domain-containing protein</fullName>
    </recommendedName>
</protein>
<evidence type="ECO:0000256" key="1">
    <source>
        <dbReference type="ARBA" id="ARBA00022723"/>
    </source>
</evidence>
<dbReference type="SUPFAM" id="SSF50129">
    <property type="entry name" value="GroES-like"/>
    <property type="match status" value="2"/>
</dbReference>
<evidence type="ECO:0000259" key="8">
    <source>
        <dbReference type="SMART" id="SM00210"/>
    </source>
</evidence>
<dbReference type="InterPro" id="IPR013149">
    <property type="entry name" value="ADH-like_C"/>
</dbReference>
<feature type="domain" description="Thrombospondin-like N-terminal" evidence="8">
    <location>
        <begin position="586"/>
        <end position="769"/>
    </location>
</feature>
<dbReference type="EMBL" id="OB661271">
    <property type="protein sequence ID" value="CAD7227821.1"/>
    <property type="molecule type" value="Genomic_DNA"/>
</dbReference>
<evidence type="ECO:0000313" key="9">
    <source>
        <dbReference type="EMBL" id="CAD7227821.1"/>
    </source>
</evidence>
<dbReference type="Pfam" id="PF00107">
    <property type="entry name" value="ADH_zinc_N"/>
    <property type="match status" value="1"/>
</dbReference>
<keyword evidence="1 5" id="KW-0479">Metal-binding</keyword>
<comment type="similarity">
    <text evidence="5">Belongs to the zinc-containing alcohol dehydrogenase family.</text>
</comment>
<feature type="region of interest" description="Disordered" evidence="7">
    <location>
        <begin position="840"/>
        <end position="875"/>
    </location>
</feature>
<reference evidence="9" key="1">
    <citation type="submission" date="2020-11" db="EMBL/GenBank/DDBJ databases">
        <authorList>
            <person name="Tran Van P."/>
        </authorList>
    </citation>
    <scope>NUCLEOTIDE SEQUENCE</scope>
</reference>
<feature type="compositionally biased region" description="Basic and acidic residues" evidence="7">
    <location>
        <begin position="1176"/>
        <end position="1195"/>
    </location>
</feature>
<comment type="cofactor">
    <cofactor evidence="5">
        <name>Zn(2+)</name>
        <dbReference type="ChEBI" id="CHEBI:29105"/>
    </cofactor>
</comment>
<keyword evidence="2" id="KW-0677">Repeat</keyword>
<dbReference type="InterPro" id="IPR001791">
    <property type="entry name" value="Laminin_G"/>
</dbReference>
<dbReference type="InterPro" id="IPR013154">
    <property type="entry name" value="ADH-like_N"/>
</dbReference>
<dbReference type="SMART" id="SM00210">
    <property type="entry name" value="TSPN"/>
    <property type="match status" value="1"/>
</dbReference>
<dbReference type="InterPro" id="IPR008160">
    <property type="entry name" value="Collagen"/>
</dbReference>
<dbReference type="InterPro" id="IPR013320">
    <property type="entry name" value="ConA-like_dom_sf"/>
</dbReference>
<feature type="region of interest" description="Disordered" evidence="7">
    <location>
        <begin position="1105"/>
        <end position="1277"/>
    </location>
</feature>
<evidence type="ECO:0000256" key="3">
    <source>
        <dbReference type="ARBA" id="ARBA00022833"/>
    </source>
</evidence>
<dbReference type="InterPro" id="IPR002328">
    <property type="entry name" value="ADH_Zn_CS"/>
</dbReference>
<dbReference type="Gene3D" id="3.40.50.720">
    <property type="entry name" value="NAD(P)-binding Rossmann-like Domain"/>
    <property type="match status" value="2"/>
</dbReference>
<evidence type="ECO:0000256" key="2">
    <source>
        <dbReference type="ARBA" id="ARBA00022737"/>
    </source>
</evidence>
<dbReference type="Pfam" id="PF01391">
    <property type="entry name" value="Collagen"/>
    <property type="match status" value="2"/>
</dbReference>
<dbReference type="Gene3D" id="3.90.180.10">
    <property type="entry name" value="Medium-chain alcohol dehydrogenases, catalytic domain"/>
    <property type="match status" value="2"/>
</dbReference>
<gene>
    <name evidence="9" type="ORF">CTOB1V02_LOCUS5716</name>
</gene>
<accession>A0A7R8WEE4</accession>
<feature type="coiled-coil region" evidence="6">
    <location>
        <begin position="964"/>
        <end position="992"/>
    </location>
</feature>
<dbReference type="GO" id="GO:0008270">
    <property type="term" value="F:zinc ion binding"/>
    <property type="evidence" value="ECO:0007669"/>
    <property type="project" value="InterPro"/>
</dbReference>
<dbReference type="SUPFAM" id="SSF51735">
    <property type="entry name" value="NAD(P)-binding Rossmann-fold domains"/>
    <property type="match status" value="2"/>
</dbReference>
<evidence type="ECO:0000256" key="6">
    <source>
        <dbReference type="SAM" id="Coils"/>
    </source>
</evidence>
<sequence length="1457" mass="158742">MDDGEFPAKKGGVILGHETAGVVLEVGSDVHHVKPGDRVGVDPNLSACGRVCGPCSKAQYNFCTKMDVGYTYGIHMNGGFAEKVVVEGAQVYPFPPDLKPENSFLCETLSCVNYGRGKLGILDQDANILILGAGVVGLMWGCLLHHEGKRNLTISEPSEIRRNTAKKLDVFKDVFTPEELAKTYQGQKFVFDVVIDACGVAVAVERSVSLMRKGGTLVIFACAPPSQNVSLNLFQVYERELKVQGVLTNPYSYGKTVPLVLAMQEQCHRERSHRAPLKGNKFAVAMDPVFYRGEFPCKKNGVILGHEIAGTVLAAGSEVFHVKPGDVVGVDPNSSGCGNICENCSKGLPHICLNVIKPNAIGVKRHGGFADKMVAEGSQVYPFPPDLKPENGFLVETLSCIYHGREKLGSVDPGSDILILGSGVVGLMWASLLHHQGQRNLTISEPRESRRNTAKKLDVFKDIFTPEELNRTYQGQECVFDIIIDCCGVAAAIEQTIPLIKKCGTLLCFACAAPSQIDMRGRATPGDEREKGRSVKMADPRPKRIDPVSVLCVICVALLSSLEPVATEVPPGSVDLVDALQMVAEPLGVTPSVGICPNRAQRIEQGEPVYGEPDLAWDVASNAILTVPTAHLFPVSFPTDFSLLLTIKLLEGRESTIFSLYSDSGVEQLSLRSTAENVTLIYKDSSSEGVALLFTKRGVSDGEWHRLAVSVKGNSVTVIFDCDVQETLELVRDEIGMLTNTGLIVVGQHLIDGRYFEGSIQQFYIIPTPDAAYEQCNFYCPDCNRPLEVRALDFTPINRGFQEFNQSLTISEEGSGFVEMKTGSEYHDYFINEVTNERILRGPRGYPGPPGERGYPGPKGEPGRDGRDGTSGIPGPAGHVFMIPIGSGNEKGPDSNMESMRQMLAQHMMSMQGPRGPQGLTGLPGEQGAMGPEGIKGEPGDIGEQWKANRPDTFTIRVPVVFEVHQVSQGAEESEEEVVEMESEALADLQDQRENRDYREGLGSLGRKETKECPEIQEEKEIEDMKAVLVNKGFLVHQVPPEKWVPVDFWDLEDSQEPQALQEFQGQMVRKGQRETLDPKETWDQWVLRDNRVPWVHLVHRDSWERRVSRQGAPGKPGLSGLPGTDGLPGHNGNPGMPGEKGDKGDVGPQGATGFPGLRGQKGDQGIRGPLGNPGDKGEPGQEGEKGELGQKGERGSIGPPGLIGQEGPEGPKGFNGPPGERGPPGPLGEKGKPGSPGFPGYPGPPGDKGEKGTDGEPGMPGDKGERGLIGIPGERGIPGPRVRKYFGMSDSEEVEVVEEKLGWMDPKEKLVSQDHQGLLEKEELKGLKVPEDLMDPWDRLATMGKMDLSVHQEKEENREHLDHPARLDLRESLDLRDPLENLDLRATQVHLGLQECQGNQEKRVPLAKKESKECLDLLDHKGPWDHPASQDSPEKEDCQVYRSVRCVDNGKFSFGQ</sequence>
<dbReference type="InterPro" id="IPR050129">
    <property type="entry name" value="Zn_alcohol_dh"/>
</dbReference>
<dbReference type="PROSITE" id="PS00059">
    <property type="entry name" value="ADH_ZINC"/>
    <property type="match status" value="2"/>
</dbReference>
<dbReference type="InterPro" id="IPR011032">
    <property type="entry name" value="GroES-like_sf"/>
</dbReference>
<organism evidence="9">
    <name type="scientific">Cyprideis torosa</name>
    <dbReference type="NCBI Taxonomy" id="163714"/>
    <lineage>
        <taxon>Eukaryota</taxon>
        <taxon>Metazoa</taxon>
        <taxon>Ecdysozoa</taxon>
        <taxon>Arthropoda</taxon>
        <taxon>Crustacea</taxon>
        <taxon>Oligostraca</taxon>
        <taxon>Ostracoda</taxon>
        <taxon>Podocopa</taxon>
        <taxon>Podocopida</taxon>
        <taxon>Cytherocopina</taxon>
        <taxon>Cytheroidea</taxon>
        <taxon>Cytherideidae</taxon>
        <taxon>Cyprideis</taxon>
    </lineage>
</organism>
<keyword evidence="6" id="KW-0175">Coiled coil</keyword>
<evidence type="ECO:0000256" key="7">
    <source>
        <dbReference type="SAM" id="MobiDB-lite"/>
    </source>
</evidence>
<dbReference type="PANTHER" id="PTHR43401">
    <property type="entry name" value="L-THREONINE 3-DEHYDROGENASE"/>
    <property type="match status" value="1"/>
</dbReference>
<dbReference type="PANTHER" id="PTHR43401:SF2">
    <property type="entry name" value="L-THREONINE 3-DEHYDROGENASE"/>
    <property type="match status" value="1"/>
</dbReference>
<keyword evidence="4" id="KW-0560">Oxidoreductase</keyword>
<dbReference type="CDD" id="cd00110">
    <property type="entry name" value="LamG"/>
    <property type="match status" value="1"/>
</dbReference>
<dbReference type="OrthoDB" id="6382558at2759"/>
<dbReference type="InterPro" id="IPR048287">
    <property type="entry name" value="TSPN-like_N"/>
</dbReference>
<dbReference type="InterPro" id="IPR036291">
    <property type="entry name" value="NAD(P)-bd_dom_sf"/>
</dbReference>
<dbReference type="Gene3D" id="2.60.120.200">
    <property type="match status" value="1"/>
</dbReference>
<dbReference type="Pfam" id="PF02210">
    <property type="entry name" value="Laminin_G_2"/>
    <property type="match status" value="1"/>
</dbReference>
<name>A0A7R8WEE4_9CRUS</name>
<evidence type="ECO:0000256" key="5">
    <source>
        <dbReference type="RuleBase" id="RU361277"/>
    </source>
</evidence>
<proteinExistence type="inferred from homology"/>